<dbReference type="Pfam" id="PF03069">
    <property type="entry name" value="FmdA_AmdA"/>
    <property type="match status" value="2"/>
</dbReference>
<feature type="compositionally biased region" description="Acidic residues" evidence="4">
    <location>
        <begin position="641"/>
        <end position="654"/>
    </location>
</feature>
<dbReference type="GO" id="GO:0140664">
    <property type="term" value="F:ATP-dependent DNA damage sensor activity"/>
    <property type="evidence" value="ECO:0007669"/>
    <property type="project" value="InterPro"/>
</dbReference>
<dbReference type="Pfam" id="PF01119">
    <property type="entry name" value="DNA_mis_repair"/>
    <property type="match status" value="1"/>
</dbReference>
<dbReference type="Gene3D" id="3.10.28.20">
    <property type="entry name" value="Acetamidase/Formamidase-like domains"/>
    <property type="match status" value="1"/>
</dbReference>
<dbReference type="SUPFAM" id="SSF55874">
    <property type="entry name" value="ATPase domain of HSP90 chaperone/DNA topoisomerase II/histidine kinase"/>
    <property type="match status" value="1"/>
</dbReference>
<feature type="region of interest" description="Disordered" evidence="4">
    <location>
        <begin position="442"/>
        <end position="552"/>
    </location>
</feature>
<dbReference type="FunFam" id="3.30.565.10:FF:000014">
    <property type="entry name" value="Mismatch repair endonuclease pms1, putative"/>
    <property type="match status" value="1"/>
</dbReference>
<evidence type="ECO:0000256" key="3">
    <source>
        <dbReference type="ARBA" id="ARBA00070941"/>
    </source>
</evidence>
<dbReference type="InterPro" id="IPR014790">
    <property type="entry name" value="MutL_C"/>
</dbReference>
<dbReference type="SMART" id="SM01340">
    <property type="entry name" value="DNA_mis_repair"/>
    <property type="match status" value="1"/>
</dbReference>
<feature type="compositionally biased region" description="Polar residues" evidence="4">
    <location>
        <begin position="631"/>
        <end position="640"/>
    </location>
</feature>
<dbReference type="CDD" id="cd03484">
    <property type="entry name" value="MutL_Trans_hPMS_2_like"/>
    <property type="match status" value="1"/>
</dbReference>
<dbReference type="GO" id="GO:0000710">
    <property type="term" value="P:meiotic mismatch repair"/>
    <property type="evidence" value="ECO:0007669"/>
    <property type="project" value="UniProtKB-ARBA"/>
</dbReference>
<feature type="domain" description="MutL C-terminal dimerisation" evidence="5">
    <location>
        <begin position="858"/>
        <end position="1017"/>
    </location>
</feature>
<dbReference type="PROSITE" id="PS00058">
    <property type="entry name" value="DNA_MISMATCH_REPAIR_1"/>
    <property type="match status" value="1"/>
</dbReference>
<dbReference type="Gene3D" id="2.60.120.580">
    <property type="entry name" value="Acetamidase/Formamidase-like domains"/>
    <property type="match status" value="2"/>
</dbReference>
<dbReference type="GO" id="GO:0005524">
    <property type="term" value="F:ATP binding"/>
    <property type="evidence" value="ECO:0007669"/>
    <property type="project" value="InterPro"/>
</dbReference>
<evidence type="ECO:0000259" key="5">
    <source>
        <dbReference type="SMART" id="SM00853"/>
    </source>
</evidence>
<dbReference type="CDD" id="cd16926">
    <property type="entry name" value="HATPase_MutL-MLH-PMS-like"/>
    <property type="match status" value="1"/>
</dbReference>
<proteinExistence type="inferred from homology"/>
<dbReference type="GO" id="GO:0030983">
    <property type="term" value="F:mismatched DNA binding"/>
    <property type="evidence" value="ECO:0007669"/>
    <property type="project" value="InterPro"/>
</dbReference>
<dbReference type="InterPro" id="IPR020568">
    <property type="entry name" value="Ribosomal_Su5_D2-typ_SF"/>
</dbReference>
<dbReference type="InterPro" id="IPR014721">
    <property type="entry name" value="Ribsml_uS5_D2-typ_fold_subgr"/>
</dbReference>
<dbReference type="Gene3D" id="3.30.565.10">
    <property type="entry name" value="Histidine kinase-like ATPase, C-terminal domain"/>
    <property type="match status" value="1"/>
</dbReference>
<dbReference type="FunFam" id="3.30.1370.100:FF:000001">
    <property type="entry name" value="Mismatch repair endonuclease pms1, putative"/>
    <property type="match status" value="1"/>
</dbReference>
<feature type="compositionally biased region" description="Polar residues" evidence="4">
    <location>
        <begin position="446"/>
        <end position="456"/>
    </location>
</feature>
<name>A0AAW0BR14_9AGAR</name>
<dbReference type="SUPFAM" id="SSF54211">
    <property type="entry name" value="Ribosomal protein S5 domain 2-like"/>
    <property type="match status" value="1"/>
</dbReference>
<dbReference type="InterPro" id="IPR014762">
    <property type="entry name" value="DNA_mismatch_repair_CS"/>
</dbReference>
<dbReference type="Gene3D" id="3.30.1370.100">
    <property type="entry name" value="MutL, C-terminal domain, regulatory subdomain"/>
    <property type="match status" value="1"/>
</dbReference>
<dbReference type="GO" id="GO:0016811">
    <property type="term" value="F:hydrolase activity, acting on carbon-nitrogen (but not peptide) bonds, in linear amides"/>
    <property type="evidence" value="ECO:0007669"/>
    <property type="project" value="InterPro"/>
</dbReference>
<organism evidence="7 8">
    <name type="scientific">Favolaschia claudopus</name>
    <dbReference type="NCBI Taxonomy" id="2862362"/>
    <lineage>
        <taxon>Eukaryota</taxon>
        <taxon>Fungi</taxon>
        <taxon>Dikarya</taxon>
        <taxon>Basidiomycota</taxon>
        <taxon>Agaricomycotina</taxon>
        <taxon>Agaricomycetes</taxon>
        <taxon>Agaricomycetidae</taxon>
        <taxon>Agaricales</taxon>
        <taxon>Marasmiineae</taxon>
        <taxon>Mycenaceae</taxon>
        <taxon>Favolaschia</taxon>
    </lineage>
</organism>
<dbReference type="InterPro" id="IPR013507">
    <property type="entry name" value="DNA_mismatch_S5_2-like"/>
</dbReference>
<feature type="compositionally biased region" description="Low complexity" evidence="4">
    <location>
        <begin position="541"/>
        <end position="552"/>
    </location>
</feature>
<evidence type="ECO:0000256" key="1">
    <source>
        <dbReference type="ARBA" id="ARBA00006082"/>
    </source>
</evidence>
<dbReference type="GO" id="GO:0032389">
    <property type="term" value="C:MutLalpha complex"/>
    <property type="evidence" value="ECO:0007669"/>
    <property type="project" value="TreeGrafter"/>
</dbReference>
<dbReference type="PANTHER" id="PTHR10073">
    <property type="entry name" value="DNA MISMATCH REPAIR PROTEIN MLH, PMS, MUTL"/>
    <property type="match status" value="1"/>
</dbReference>
<dbReference type="InterPro" id="IPR042120">
    <property type="entry name" value="MutL_C_dimsub"/>
</dbReference>
<evidence type="ECO:0000256" key="4">
    <source>
        <dbReference type="SAM" id="MobiDB-lite"/>
    </source>
</evidence>
<comment type="similarity">
    <text evidence="1">Belongs to the DNA mismatch repair MutL/HexB family.</text>
</comment>
<dbReference type="EMBL" id="JAWWNJ010000028">
    <property type="protein sequence ID" value="KAK7028571.1"/>
    <property type="molecule type" value="Genomic_DNA"/>
</dbReference>
<sequence length="1386" mass="150914">MSIKPIDKTSIHRITSGQVVIDLQTAVKELVENSLDAGATNLEVRFKQYGLMSIEVIDNGGGISEENYEGIALKHHTSKLSSFADLTTVTTFGFRGEALSSLCALCDSVVVSTSTQSPMGVTLEMDSAGKICHKAKVARQRGTTITLSNLFSRLPVRRKEFERNAKREFGKALALLNAYALGPCSSGNGVRLVVSNQPEKGSKSVQIRTPGTPSLREGVSALWGPKALDNTAALDLDFSVERDKLAIKRATEADDTPIQVRVRGLVSKFAPACGRAGTDRQFFYVNGRPCNLPKVVLFSVSFAVQKALNEVYRSFNATQSPFIVADFLLPTDSCDINVSPDKRSIFLHHESNLIAALKSSLESNFAPSRSTYDVEGTQSKPLTQTLLPISQPLRKAASTVVVVVDGDEEEDIQTTPAQMPLAMAQPMSKPAPPLVLDSVEEARPESLSQHTTTNVSDEAKPLRVPPNVIRKAHRRESPPPPTQIEAQSSRLLATQSSNTARLIPLDQPGDSPFLVPESISPNPEPRECLDAIKDPSPARPTPSTSIAIPSSPVQDVVVRLDTSPPSWQRKLKLARKASDEPGSTPVPVDEGSARKKRRSDTSTDVMELEPPKPTQSARQNLRSFLAGFSRPGSQLGSNTAMEEDELESGDEGDTEEVRFPTNVEASGDEQDRPMLVDSDLDEATPSSPEQQPTDTKMQIDSNSSDADGHDLQEKVDKLFDEEPDIVVIDTKSPPKSVADSSVIDLTDDDPLDSSVLSTFAPDAVSATPSLEDAVARPEVIRTSNSNGDVSLRFNLTKISRAWENLKNAVRAASDPSESESSASKMLLNAGLGDGTNDDTAAQALSRTISKEDFGSMNILGQFNLGFIIARRRKSEDGNGMDDLFIVDQHAADEKYNFETLQQTTRIKSQKLFRPQLLELTAGDELLALENIEVLRQNGFEVEAAGMVSDDSDSGPGTRLSLTAQPVSKDTVFDMKDLEEIIHRMRDQPVGQMVRCSKARAMFAMRACRKSVMIGMPLSKPQMTAVVRHMGTMDQPWNCPHGRPTMRHLADIVYVYDMALGNTSYMLSIAPVLRIQSGETVNFDCLDASNGQITPDSTVESISSLVFSQLDQVNGPIYVEGALPGDTLQVDVLSVVPAKWGWTACIPGFGLLSDEFTEPALKIWELDTDEMITYFDEEKKIRIPLRPFAGEMGVAPGKMGAFSTIPPYATGGNIDTKHLSAGATLYLPVEVEGALFSIGDGHAVQGDGGASFFDLALHSVDPVFLEQKCTAIETPMNVSVRLTVRKDRPYTKTPHFKTPKVNLTDEEFYCTTGVDADMREATRAAVRNMIEFLVTDHGFNRIDAYMLCSVAADLRLHEVVDMPNYVSELTGPLGGNDDSEVDFARRK</sequence>
<dbReference type="Gene3D" id="3.30.230.10">
    <property type="match status" value="1"/>
</dbReference>
<reference evidence="7 8" key="1">
    <citation type="journal article" date="2024" name="J Genomics">
        <title>Draft genome sequencing and assembly of Favolaschia claudopus CIRM-BRFM 2984 isolated from oak limbs.</title>
        <authorList>
            <person name="Navarro D."/>
            <person name="Drula E."/>
            <person name="Chaduli D."/>
            <person name="Cazenave R."/>
            <person name="Ahrendt S."/>
            <person name="Wang J."/>
            <person name="Lipzen A."/>
            <person name="Daum C."/>
            <person name="Barry K."/>
            <person name="Grigoriev I.V."/>
            <person name="Favel A."/>
            <person name="Rosso M.N."/>
            <person name="Martin F."/>
        </authorList>
    </citation>
    <scope>NUCLEOTIDE SEQUENCE [LARGE SCALE GENOMIC DNA]</scope>
    <source>
        <strain evidence="7 8">CIRM-BRFM 2984</strain>
    </source>
</reference>
<feature type="domain" description="DNA mismatch repair protein S5" evidence="6">
    <location>
        <begin position="219"/>
        <end position="366"/>
    </location>
</feature>
<dbReference type="Proteomes" id="UP001362999">
    <property type="component" value="Unassembled WGS sequence"/>
</dbReference>
<dbReference type="InterPro" id="IPR036890">
    <property type="entry name" value="HATPase_C_sf"/>
</dbReference>
<gene>
    <name evidence="7" type="ORF">R3P38DRAFT_3190170</name>
</gene>
<dbReference type="NCBIfam" id="TIGR00585">
    <property type="entry name" value="mutl"/>
    <property type="match status" value="1"/>
</dbReference>
<evidence type="ECO:0000259" key="6">
    <source>
        <dbReference type="SMART" id="SM01340"/>
    </source>
</evidence>
<feature type="compositionally biased region" description="Polar residues" evidence="4">
    <location>
        <begin position="684"/>
        <end position="705"/>
    </location>
</feature>
<protein>
    <recommendedName>
        <fullName evidence="3">DNA mismatch repair protein PMS1</fullName>
    </recommendedName>
</protein>
<dbReference type="InterPro" id="IPR038973">
    <property type="entry name" value="MutL/Mlh/Pms-like"/>
</dbReference>
<evidence type="ECO:0000313" key="8">
    <source>
        <dbReference type="Proteomes" id="UP001362999"/>
    </source>
</evidence>
<evidence type="ECO:0000256" key="2">
    <source>
        <dbReference type="ARBA" id="ARBA00022763"/>
    </source>
</evidence>
<comment type="caution">
    <text evidence="7">The sequence shown here is derived from an EMBL/GenBank/DDBJ whole genome shotgun (WGS) entry which is preliminary data.</text>
</comment>
<dbReference type="Pfam" id="PF13589">
    <property type="entry name" value="HATPase_c_3"/>
    <property type="match status" value="1"/>
</dbReference>
<feature type="compositionally biased region" description="Basic and acidic residues" evidence="4">
    <location>
        <begin position="524"/>
        <end position="533"/>
    </location>
</feature>
<dbReference type="InterPro" id="IPR002099">
    <property type="entry name" value="MutL/Mlh/PMS"/>
</dbReference>
<dbReference type="PANTHER" id="PTHR10073:SF52">
    <property type="entry name" value="MISMATCH REPAIR ENDONUCLEASE PMS2"/>
    <property type="match status" value="1"/>
</dbReference>
<dbReference type="SUPFAM" id="SSF141130">
    <property type="entry name" value="Acetamidase/Formamidase-like"/>
    <property type="match status" value="1"/>
</dbReference>
<dbReference type="SMART" id="SM00853">
    <property type="entry name" value="MutL_C"/>
    <property type="match status" value="1"/>
</dbReference>
<keyword evidence="2" id="KW-0227">DNA damage</keyword>
<dbReference type="Gene3D" id="3.30.1540.20">
    <property type="entry name" value="MutL, C-terminal domain, dimerisation subdomain"/>
    <property type="match status" value="1"/>
</dbReference>
<dbReference type="InterPro" id="IPR004304">
    <property type="entry name" value="FmdA_AmdA"/>
</dbReference>
<accession>A0AAW0BR14</accession>
<feature type="compositionally biased region" description="Polar residues" evidence="4">
    <location>
        <begin position="484"/>
        <end position="500"/>
    </location>
</feature>
<dbReference type="GO" id="GO:0016887">
    <property type="term" value="F:ATP hydrolysis activity"/>
    <property type="evidence" value="ECO:0007669"/>
    <property type="project" value="InterPro"/>
</dbReference>
<dbReference type="SUPFAM" id="SSF118116">
    <property type="entry name" value="DNA mismatch repair protein MutL"/>
    <property type="match status" value="1"/>
</dbReference>
<dbReference type="InterPro" id="IPR042121">
    <property type="entry name" value="MutL_C_regsub"/>
</dbReference>
<dbReference type="InterPro" id="IPR037198">
    <property type="entry name" value="MutL_C_sf"/>
</dbReference>
<evidence type="ECO:0000313" key="7">
    <source>
        <dbReference type="EMBL" id="KAK7028571.1"/>
    </source>
</evidence>
<keyword evidence="8" id="KW-1185">Reference proteome</keyword>
<dbReference type="Pfam" id="PF08676">
    <property type="entry name" value="MutL_C"/>
    <property type="match status" value="1"/>
</dbReference>
<feature type="region of interest" description="Disordered" evidence="4">
    <location>
        <begin position="566"/>
        <end position="709"/>
    </location>
</feature>